<evidence type="ECO:0000313" key="2">
    <source>
        <dbReference type="EMBL" id="GAI57016.1"/>
    </source>
</evidence>
<gene>
    <name evidence="2" type="ORF">S06H3_57048</name>
</gene>
<reference evidence="2" key="1">
    <citation type="journal article" date="2014" name="Front. Microbiol.">
        <title>High frequency of phylogenetically diverse reductive dehalogenase-homologous genes in deep subseafloor sedimentary metagenomes.</title>
        <authorList>
            <person name="Kawai M."/>
            <person name="Futagami T."/>
            <person name="Toyoda A."/>
            <person name="Takaki Y."/>
            <person name="Nishi S."/>
            <person name="Hori S."/>
            <person name="Arai W."/>
            <person name="Tsubouchi T."/>
            <person name="Morono Y."/>
            <person name="Uchiyama I."/>
            <person name="Ito T."/>
            <person name="Fujiyama A."/>
            <person name="Inagaki F."/>
            <person name="Takami H."/>
        </authorList>
    </citation>
    <scope>NUCLEOTIDE SEQUENCE</scope>
    <source>
        <strain evidence="2">Expedition CK06-06</strain>
    </source>
</reference>
<sequence length="66" mass="7555">MNEEQKTAYRNYDYDISFRSVQDCRLEETTLEMVPGDFCGIPGNNQEGECADEGSNDIKQDPTSWL</sequence>
<comment type="caution">
    <text evidence="2">The sequence shown here is derived from an EMBL/GenBank/DDBJ whole genome shotgun (WGS) entry which is preliminary data.</text>
</comment>
<dbReference type="EMBL" id="BARV01036766">
    <property type="protein sequence ID" value="GAI57016.1"/>
    <property type="molecule type" value="Genomic_DNA"/>
</dbReference>
<dbReference type="AlphaFoldDB" id="X1QQF2"/>
<proteinExistence type="predicted"/>
<protein>
    <submittedName>
        <fullName evidence="2">Uncharacterized protein</fullName>
    </submittedName>
</protein>
<accession>X1QQF2</accession>
<evidence type="ECO:0000256" key="1">
    <source>
        <dbReference type="SAM" id="MobiDB-lite"/>
    </source>
</evidence>
<organism evidence="2">
    <name type="scientific">marine sediment metagenome</name>
    <dbReference type="NCBI Taxonomy" id="412755"/>
    <lineage>
        <taxon>unclassified sequences</taxon>
        <taxon>metagenomes</taxon>
        <taxon>ecological metagenomes</taxon>
    </lineage>
</organism>
<feature type="region of interest" description="Disordered" evidence="1">
    <location>
        <begin position="44"/>
        <end position="66"/>
    </location>
</feature>
<name>X1QQF2_9ZZZZ</name>